<gene>
    <name evidence="1" type="ORF">L5515_018185</name>
</gene>
<protein>
    <submittedName>
        <fullName evidence="1">Uncharacterized protein</fullName>
    </submittedName>
</protein>
<evidence type="ECO:0000313" key="2">
    <source>
        <dbReference type="Proteomes" id="UP000829354"/>
    </source>
</evidence>
<dbReference type="Proteomes" id="UP000829354">
    <property type="component" value="Chromosome X"/>
</dbReference>
<keyword evidence="2" id="KW-1185">Reference proteome</keyword>
<proteinExistence type="predicted"/>
<sequence>MEFNKEQTVFNKARRVPRRNLFQRIRGACRWLSMLAIDAKFLATNQKALFEIRTECGTKTQFMIEIQSSYLNRHLEPTLSQMFNSRILCGIASYLKPLFY</sequence>
<organism evidence="1 2">
    <name type="scientific">Caenorhabditis briggsae</name>
    <dbReference type="NCBI Taxonomy" id="6238"/>
    <lineage>
        <taxon>Eukaryota</taxon>
        <taxon>Metazoa</taxon>
        <taxon>Ecdysozoa</taxon>
        <taxon>Nematoda</taxon>
        <taxon>Chromadorea</taxon>
        <taxon>Rhabditida</taxon>
        <taxon>Rhabditina</taxon>
        <taxon>Rhabditomorpha</taxon>
        <taxon>Rhabditoidea</taxon>
        <taxon>Rhabditidae</taxon>
        <taxon>Peloderinae</taxon>
        <taxon>Caenorhabditis</taxon>
    </lineage>
</organism>
<dbReference type="AlphaFoldDB" id="A0AAE9FAR8"/>
<reference evidence="1 2" key="1">
    <citation type="submission" date="2022-04" db="EMBL/GenBank/DDBJ databases">
        <title>Chromosome-level reference genomes for two strains of Caenorhabditis briggsae: an improved platform for comparative genomics.</title>
        <authorList>
            <person name="Stevens L."/>
            <person name="Andersen E."/>
        </authorList>
    </citation>
    <scope>NUCLEOTIDE SEQUENCE [LARGE SCALE GENOMIC DNA]</scope>
    <source>
        <strain evidence="1">VX34</strain>
        <tissue evidence="1">Whole-organism</tissue>
    </source>
</reference>
<accession>A0AAE9FAR8</accession>
<name>A0AAE9FAR8_CAEBR</name>
<evidence type="ECO:0000313" key="1">
    <source>
        <dbReference type="EMBL" id="UMM42308.1"/>
    </source>
</evidence>
<dbReference type="EMBL" id="CP092625">
    <property type="protein sequence ID" value="UMM42308.1"/>
    <property type="molecule type" value="Genomic_DNA"/>
</dbReference>